<dbReference type="InterPro" id="IPR036188">
    <property type="entry name" value="FAD/NAD-bd_sf"/>
</dbReference>
<proteinExistence type="inferred from homology"/>
<name>A0A9Q0MR26_9DIPT</name>
<feature type="binding site" evidence="2">
    <location>
        <position position="138"/>
    </location>
    <ligand>
        <name>FAD</name>
        <dbReference type="ChEBI" id="CHEBI:57692"/>
    </ligand>
</feature>
<dbReference type="Pfam" id="PF00732">
    <property type="entry name" value="GMC_oxred_N"/>
    <property type="match status" value="1"/>
</dbReference>
<keyword evidence="3" id="KW-0472">Membrane</keyword>
<dbReference type="PANTHER" id="PTHR11552:SF186">
    <property type="entry name" value="GLUCOSE-METHANOL-CHOLINE OXIDOREDUCTASE N-TERMINAL DOMAIN-CONTAINING PROTEIN"/>
    <property type="match status" value="1"/>
</dbReference>
<dbReference type="AlphaFoldDB" id="A0A9Q0MR26"/>
<comment type="caution">
    <text evidence="5">The sequence shown here is derived from an EMBL/GenBank/DDBJ whole genome shotgun (WGS) entry which is preliminary data.</text>
</comment>
<dbReference type="EMBL" id="WJQU01000004">
    <property type="protein sequence ID" value="KAJ6636425.1"/>
    <property type="molecule type" value="Genomic_DNA"/>
</dbReference>
<dbReference type="OrthoDB" id="269227at2759"/>
<dbReference type="GO" id="GO:0050660">
    <property type="term" value="F:flavin adenine dinucleotide binding"/>
    <property type="evidence" value="ECO:0007669"/>
    <property type="project" value="InterPro"/>
</dbReference>
<dbReference type="SUPFAM" id="SSF51905">
    <property type="entry name" value="FAD/NAD(P)-binding domain"/>
    <property type="match status" value="1"/>
</dbReference>
<keyword evidence="2" id="KW-0274">FAD</keyword>
<gene>
    <name evidence="5" type="primary">Gld_19</name>
    <name evidence="5" type="ORF">Bhyg_15015</name>
</gene>
<organism evidence="5 6">
    <name type="scientific">Pseudolycoriella hygida</name>
    <dbReference type="NCBI Taxonomy" id="35572"/>
    <lineage>
        <taxon>Eukaryota</taxon>
        <taxon>Metazoa</taxon>
        <taxon>Ecdysozoa</taxon>
        <taxon>Arthropoda</taxon>
        <taxon>Hexapoda</taxon>
        <taxon>Insecta</taxon>
        <taxon>Pterygota</taxon>
        <taxon>Neoptera</taxon>
        <taxon>Endopterygota</taxon>
        <taxon>Diptera</taxon>
        <taxon>Nematocera</taxon>
        <taxon>Sciaroidea</taxon>
        <taxon>Sciaridae</taxon>
        <taxon>Pseudolycoriella</taxon>
    </lineage>
</organism>
<dbReference type="Gene3D" id="3.50.50.60">
    <property type="entry name" value="FAD/NAD(P)-binding domain"/>
    <property type="match status" value="1"/>
</dbReference>
<keyword evidence="3" id="KW-1133">Transmembrane helix</keyword>
<feature type="transmembrane region" description="Helical" evidence="3">
    <location>
        <begin position="6"/>
        <end position="27"/>
    </location>
</feature>
<sequence>MSELHTVFSTLRILVSYGPGLLLLVMLHQTMRFQRPDIVDQANRVHGNDIDEMFDVYDFIIIGGGSAGSVLANRLSEINDWLVLLIEAGPDETYISEIPLLYPSLQKSHLDWEYETEPSDEYCLAMDDQRCSWPRGKVLGGCSVLNAMLYIRGNRKDYDRWAELGNPGWNYANVLHYFKKSENAREPSIVNSPYHGTNGYLTVEYFRYVTALLDVFLAAAREMGLLHPDGDMNGRVQTGIARSHGTVRDGLRCSTNKAYVRPASHRPNLHILLETFVEKILINPHTKVAYGVVLSTEHHHHRVVHASREVILSGGAINSPQILMLSGVGPAVQLLQHGIPIIHDSPGVGENLQDHVASGGGTYIIQNPMSHQSLSIIIPNIFNMDTLRQFAYEHDGPLYSMPASEAMGFISTKYQDPSVDWPDIQLFFASYAESSDGGVFSRRGAGMSFEYYAHVYEPIIFKDAYLVIPLLMRPLSRGKIILNSANPHEHPVIFANYFQHPKDLDVLIEGSKFAYHFSQTKIMRALNATLIPARIAACRQMPFLSDDFWRCTARHYSQTIYHPSGTCKMGPYTDRMAVVDPRLRVYGVHKLRVVDASIMPYIVTGNTNAPTVMIAEKAADMIKEEHLRYG</sequence>
<dbReference type="PROSITE" id="PS00624">
    <property type="entry name" value="GMC_OXRED_2"/>
    <property type="match status" value="1"/>
</dbReference>
<comment type="similarity">
    <text evidence="1">Belongs to the GMC oxidoreductase family.</text>
</comment>
<dbReference type="Pfam" id="PF05199">
    <property type="entry name" value="GMC_oxred_C"/>
    <property type="match status" value="1"/>
</dbReference>
<dbReference type="GO" id="GO:0016614">
    <property type="term" value="F:oxidoreductase activity, acting on CH-OH group of donors"/>
    <property type="evidence" value="ECO:0007669"/>
    <property type="project" value="InterPro"/>
</dbReference>
<evidence type="ECO:0000313" key="6">
    <source>
        <dbReference type="Proteomes" id="UP001151699"/>
    </source>
</evidence>
<evidence type="ECO:0000256" key="3">
    <source>
        <dbReference type="SAM" id="Phobius"/>
    </source>
</evidence>
<dbReference type="Gene3D" id="3.30.560.10">
    <property type="entry name" value="Glucose Oxidase, domain 3"/>
    <property type="match status" value="1"/>
</dbReference>
<feature type="domain" description="Glucose-methanol-choline oxidoreductase N-terminal" evidence="4">
    <location>
        <begin position="315"/>
        <end position="329"/>
    </location>
</feature>
<dbReference type="InterPro" id="IPR012132">
    <property type="entry name" value="GMC_OxRdtase"/>
</dbReference>
<feature type="binding site" evidence="2">
    <location>
        <position position="277"/>
    </location>
    <ligand>
        <name>FAD</name>
        <dbReference type="ChEBI" id="CHEBI:57692"/>
    </ligand>
</feature>
<dbReference type="InterPro" id="IPR000172">
    <property type="entry name" value="GMC_OxRdtase_N"/>
</dbReference>
<protein>
    <submittedName>
        <fullName evidence="5">Glucose dehydrogenase [FAD, quinone]</fullName>
    </submittedName>
</protein>
<dbReference type="Proteomes" id="UP001151699">
    <property type="component" value="Chromosome C"/>
</dbReference>
<dbReference type="SUPFAM" id="SSF54373">
    <property type="entry name" value="FAD-linked reductases, C-terminal domain"/>
    <property type="match status" value="1"/>
</dbReference>
<comment type="cofactor">
    <cofactor evidence="2">
        <name>FAD</name>
        <dbReference type="ChEBI" id="CHEBI:57692"/>
    </cofactor>
</comment>
<keyword evidence="6" id="KW-1185">Reference proteome</keyword>
<accession>A0A9Q0MR26</accession>
<evidence type="ECO:0000259" key="4">
    <source>
        <dbReference type="PROSITE" id="PS00624"/>
    </source>
</evidence>
<keyword evidence="2" id="KW-0285">Flavoprotein</keyword>
<reference evidence="5" key="1">
    <citation type="submission" date="2022-07" db="EMBL/GenBank/DDBJ databases">
        <authorList>
            <person name="Trinca V."/>
            <person name="Uliana J.V.C."/>
            <person name="Torres T.T."/>
            <person name="Ward R.J."/>
            <person name="Monesi N."/>
        </authorList>
    </citation>
    <scope>NUCLEOTIDE SEQUENCE</scope>
    <source>
        <strain evidence="5">HSMRA1968</strain>
        <tissue evidence="5">Whole embryos</tissue>
    </source>
</reference>
<dbReference type="PANTHER" id="PTHR11552">
    <property type="entry name" value="GLUCOSE-METHANOL-CHOLINE GMC OXIDOREDUCTASE"/>
    <property type="match status" value="1"/>
</dbReference>
<keyword evidence="3" id="KW-0812">Transmembrane</keyword>
<evidence type="ECO:0000256" key="1">
    <source>
        <dbReference type="ARBA" id="ARBA00010790"/>
    </source>
</evidence>
<evidence type="ECO:0000256" key="2">
    <source>
        <dbReference type="PIRSR" id="PIRSR000137-2"/>
    </source>
</evidence>
<dbReference type="PIRSF" id="PIRSF000137">
    <property type="entry name" value="Alcohol_oxidase"/>
    <property type="match status" value="1"/>
</dbReference>
<evidence type="ECO:0000313" key="5">
    <source>
        <dbReference type="EMBL" id="KAJ6636425.1"/>
    </source>
</evidence>
<dbReference type="InterPro" id="IPR007867">
    <property type="entry name" value="GMC_OxRtase_C"/>
</dbReference>